<accession>A0A1X0RSD5</accession>
<name>A0A1X0RSD5_RHIZD</name>
<dbReference type="Proteomes" id="UP000242381">
    <property type="component" value="Unassembled WGS sequence"/>
</dbReference>
<protein>
    <submittedName>
        <fullName evidence="1">Uncharacterized protein</fullName>
    </submittedName>
</protein>
<proteinExistence type="predicted"/>
<evidence type="ECO:0000313" key="2">
    <source>
        <dbReference type="Proteomes" id="UP000242381"/>
    </source>
</evidence>
<dbReference type="AlphaFoldDB" id="A0A1X0RSD5"/>
<dbReference type="EMBL" id="KV921448">
    <property type="protein sequence ID" value="ORE14894.1"/>
    <property type="molecule type" value="Genomic_DNA"/>
</dbReference>
<evidence type="ECO:0000313" key="1">
    <source>
        <dbReference type="EMBL" id="ORE14894.1"/>
    </source>
</evidence>
<sequence>MRLIINNGIVINPSVLHVNAKGNLKISCPVAEDGKCCSLITQHTGLMLLMLKYCKKDTIVDCSGHFVGDDCKDVDGYVHLSLKLTLERISAMGMDEQRKDDNFATPDVAFDKVDLRAKRSSNDEFEERSKELSKAALANRDLVDDICNTGAAVTHGVRMSFVSNPSGFK</sequence>
<organism evidence="1 2">
    <name type="scientific">Rhizopus microsporus</name>
    <dbReference type="NCBI Taxonomy" id="58291"/>
    <lineage>
        <taxon>Eukaryota</taxon>
        <taxon>Fungi</taxon>
        <taxon>Fungi incertae sedis</taxon>
        <taxon>Mucoromycota</taxon>
        <taxon>Mucoromycotina</taxon>
        <taxon>Mucoromycetes</taxon>
        <taxon>Mucorales</taxon>
        <taxon>Mucorineae</taxon>
        <taxon>Rhizopodaceae</taxon>
        <taxon>Rhizopus</taxon>
    </lineage>
</organism>
<gene>
    <name evidence="1" type="ORF">BCV71DRAFT_238022</name>
</gene>
<reference evidence="1 2" key="1">
    <citation type="journal article" date="2016" name="Proc. Natl. Acad. Sci. U.S.A.">
        <title>Lipid metabolic changes in an early divergent fungus govern the establishment of a mutualistic symbiosis with endobacteria.</title>
        <authorList>
            <person name="Lastovetsky O.A."/>
            <person name="Gaspar M.L."/>
            <person name="Mondo S.J."/>
            <person name="LaButti K.M."/>
            <person name="Sandor L."/>
            <person name="Grigoriev I.V."/>
            <person name="Henry S.A."/>
            <person name="Pawlowska T.E."/>
        </authorList>
    </citation>
    <scope>NUCLEOTIDE SEQUENCE [LARGE SCALE GENOMIC DNA]</scope>
    <source>
        <strain evidence="1 2">ATCC 11559</strain>
    </source>
</reference>